<dbReference type="Pfam" id="PF07587">
    <property type="entry name" value="PSD1"/>
    <property type="match status" value="1"/>
</dbReference>
<dbReference type="GO" id="GO:0020037">
    <property type="term" value="F:heme binding"/>
    <property type="evidence" value="ECO:0007669"/>
    <property type="project" value="InterPro"/>
</dbReference>
<protein>
    <submittedName>
        <fullName evidence="6">Planctomycete cytochrome C</fullName>
    </submittedName>
</protein>
<evidence type="ECO:0000313" key="7">
    <source>
        <dbReference type="Proteomes" id="UP000315003"/>
    </source>
</evidence>
<dbReference type="GO" id="GO:0046872">
    <property type="term" value="F:metal ion binding"/>
    <property type="evidence" value="ECO:0007669"/>
    <property type="project" value="UniProtKB-KW"/>
</dbReference>
<keyword evidence="1 4" id="KW-0349">Heme</keyword>
<dbReference type="InterPro" id="IPR009056">
    <property type="entry name" value="Cyt_c-like_dom"/>
</dbReference>
<evidence type="ECO:0000256" key="4">
    <source>
        <dbReference type="PROSITE-ProRule" id="PRU00433"/>
    </source>
</evidence>
<feature type="domain" description="Cytochrome c" evidence="5">
    <location>
        <begin position="13"/>
        <end position="203"/>
    </location>
</feature>
<keyword evidence="3 4" id="KW-0408">Iron</keyword>
<dbReference type="InterPro" id="IPR011429">
    <property type="entry name" value="Cyt_c_Planctomycete-type"/>
</dbReference>
<dbReference type="InterPro" id="IPR011444">
    <property type="entry name" value="DUF1549"/>
</dbReference>
<name>A0A517SYC4_9BACT</name>
<dbReference type="Pfam" id="PF07635">
    <property type="entry name" value="PSCyt1"/>
    <property type="match status" value="1"/>
</dbReference>
<evidence type="ECO:0000313" key="6">
    <source>
        <dbReference type="EMBL" id="QDT61145.1"/>
    </source>
</evidence>
<dbReference type="PROSITE" id="PS51007">
    <property type="entry name" value="CYTC"/>
    <property type="match status" value="1"/>
</dbReference>
<dbReference type="AlphaFoldDB" id="A0A517SYC4"/>
<keyword evidence="7" id="KW-1185">Reference proteome</keyword>
<gene>
    <name evidence="6" type="ORF">SV7mr_36770</name>
</gene>
<proteinExistence type="predicted"/>
<evidence type="ECO:0000256" key="1">
    <source>
        <dbReference type="ARBA" id="ARBA00022617"/>
    </source>
</evidence>
<dbReference type="InterPro" id="IPR036909">
    <property type="entry name" value="Cyt_c-like_dom_sf"/>
</dbReference>
<evidence type="ECO:0000256" key="3">
    <source>
        <dbReference type="ARBA" id="ARBA00023004"/>
    </source>
</evidence>
<dbReference type="GO" id="GO:0009055">
    <property type="term" value="F:electron transfer activity"/>
    <property type="evidence" value="ECO:0007669"/>
    <property type="project" value="InterPro"/>
</dbReference>
<accession>A0A517SYC4</accession>
<sequence>MIALTMLALTGWLVVAQGEEKISFNQHVRPILAKHCFACHGFDEQAREGDLQLDDRAAAIDAGAIMPGAPEQSELIARVVTDDADSIMPPADSGDALTTQEIEILRRWIREGAGYQQHWAFHPSRRPSTSQAGANQSPHAIDWFVNERLKAAGLTANEPADRITQLRRVSLDLTGLPPTEKQIQAYLADDSEKAYERLVDELLASDAYGEHWARPWLDLARYADTKGYEKDRPRIIWRYRDWVIDALNQDMPFDQFTIEQLAGDLLADPTPDQILATAFHRNTMENDEGGTDDEEFRVAAVKDRVDTTIQVWMGLTMGCAKCHSHKYDPISQQDYYRLYAFFNQTEDADRQQPIVPTPTKQQQQQQQSLETELQTLQAELQRLPEGYTEAWQSWKKQFDDQPLWVALKGPQLESEQQLTLEQDAEGVLHVQQELPEKDTWSLTLALPADQEVTALRLETLPKPKSTKWQDPNVVINELQAELITPDGQSQRLKLVRPRADFSQRNWEVPKAIDGDPKTGWAFSPNAAKPHAAIFDFEKAIKPTAGSQLRLKIVQQYGIGLVLRDFKVSVSSYASDWLLAEIHPQANLKRLFQRTVYEPTIKLHQRIESTRKQITALNQSIPKTPIMRELPETRRRETKIHVRGNFLDRGDVVSGAIPSAFGTLPAEAPQNRLGVAQWLVSPKNPLTARVAVNRVWAQLFGIGLVETEEDFGTQGTLPSHPKLLDWLAVEFRDNGWSQKQLLKTIVLSDTYRQSAVTSAAKIAADPRNRLYSRGPRFRLSAEEVRDQALAVSGLLTERLGGPSVMPPQPDGVWKSTYSGEQWRNATDDNRYRRGLYTYKKRTSPYPAMLTFDAGSGEVCQIRRIRTNTPLQALVTLNDTVYLEAAGALAKHMQAAGETPREQIAHGFSRVLIRPAQAIELDRLLMVYEQFADLYKDQPEQAKRFLKSAGLEDGDPRLVAVANVLLNLDETLTKP</sequence>
<keyword evidence="2 4" id="KW-0479">Metal-binding</keyword>
<dbReference type="PANTHER" id="PTHR35889">
    <property type="entry name" value="CYCLOINULO-OLIGOSACCHARIDE FRUCTANOTRANSFERASE-RELATED"/>
    <property type="match status" value="1"/>
</dbReference>
<dbReference type="SUPFAM" id="SSF46626">
    <property type="entry name" value="Cytochrome c"/>
    <property type="match status" value="1"/>
</dbReference>
<evidence type="ECO:0000256" key="2">
    <source>
        <dbReference type="ARBA" id="ARBA00022723"/>
    </source>
</evidence>
<organism evidence="6 7">
    <name type="scientific">Stieleria bergensis</name>
    <dbReference type="NCBI Taxonomy" id="2528025"/>
    <lineage>
        <taxon>Bacteria</taxon>
        <taxon>Pseudomonadati</taxon>
        <taxon>Planctomycetota</taxon>
        <taxon>Planctomycetia</taxon>
        <taxon>Pirellulales</taxon>
        <taxon>Pirellulaceae</taxon>
        <taxon>Stieleria</taxon>
    </lineage>
</organism>
<dbReference type="Pfam" id="PF07583">
    <property type="entry name" value="PSCyt2"/>
    <property type="match status" value="1"/>
</dbReference>
<dbReference type="InterPro" id="IPR022655">
    <property type="entry name" value="DUF1553"/>
</dbReference>
<dbReference type="PANTHER" id="PTHR35889:SF3">
    <property type="entry name" value="F-BOX DOMAIN-CONTAINING PROTEIN"/>
    <property type="match status" value="1"/>
</dbReference>
<dbReference type="Proteomes" id="UP000315003">
    <property type="component" value="Chromosome"/>
</dbReference>
<dbReference type="EMBL" id="CP036272">
    <property type="protein sequence ID" value="QDT61145.1"/>
    <property type="molecule type" value="Genomic_DNA"/>
</dbReference>
<evidence type="ECO:0000259" key="5">
    <source>
        <dbReference type="PROSITE" id="PS51007"/>
    </source>
</evidence>
<reference evidence="6 7" key="1">
    <citation type="submission" date="2019-02" db="EMBL/GenBank/DDBJ databases">
        <title>Deep-cultivation of Planctomycetes and their phenomic and genomic characterization uncovers novel biology.</title>
        <authorList>
            <person name="Wiegand S."/>
            <person name="Jogler M."/>
            <person name="Boedeker C."/>
            <person name="Pinto D."/>
            <person name="Vollmers J."/>
            <person name="Rivas-Marin E."/>
            <person name="Kohn T."/>
            <person name="Peeters S.H."/>
            <person name="Heuer A."/>
            <person name="Rast P."/>
            <person name="Oberbeckmann S."/>
            <person name="Bunk B."/>
            <person name="Jeske O."/>
            <person name="Meyerdierks A."/>
            <person name="Storesund J.E."/>
            <person name="Kallscheuer N."/>
            <person name="Luecker S."/>
            <person name="Lage O.M."/>
            <person name="Pohl T."/>
            <person name="Merkel B.J."/>
            <person name="Hornburger P."/>
            <person name="Mueller R.-W."/>
            <person name="Bruemmer F."/>
            <person name="Labrenz M."/>
            <person name="Spormann A.M."/>
            <person name="Op den Camp H."/>
            <person name="Overmann J."/>
            <person name="Amann R."/>
            <person name="Jetten M.S.M."/>
            <person name="Mascher T."/>
            <person name="Medema M.H."/>
            <person name="Devos D.P."/>
            <person name="Kaster A.-K."/>
            <person name="Ovreas L."/>
            <person name="Rohde M."/>
            <person name="Galperin M.Y."/>
            <person name="Jogler C."/>
        </authorList>
    </citation>
    <scope>NUCLEOTIDE SEQUENCE [LARGE SCALE GENOMIC DNA]</scope>
    <source>
        <strain evidence="6 7">SV_7m_r</strain>
    </source>
</reference>